<evidence type="ECO:0000256" key="2">
    <source>
        <dbReference type="ARBA" id="ARBA00022670"/>
    </source>
</evidence>
<evidence type="ECO:0000256" key="5">
    <source>
        <dbReference type="ARBA" id="ARBA00022801"/>
    </source>
</evidence>
<sequence>MNSFIYLVCRRRLPRLANCFFHLSVFCLSFYSCAQDSPIDIQEPEKTKEEQTAAQSDNQPKEQPEEDNQPGEQPSGESDPKGSGETPESDSHPQTYTLQELEAMTYELEVIFHVLASSSSELNEKITSERMQDILNGVNDLYAGKSGGPDIRVRFVLAKKDPEGNRLEEAGIVRTSIAQDHLAYTTVRLDSKDGEFHQQSWDIKQYINVYIFRFEETGVYGVSTYPDMPANHPLKGLQSYHPSNLDRHNPCVALNETAFGGWKKSTGKSPVNTRAAYVTAHELGHYLGLYHPFKYGTDFQDYCDDTKEYDRHQYENKRKSLLQQEITDIYEKHVPEEEVVKRRYMRTPLDGSSPFLSTNIMDYYDTYGNRFTDDQAKRMRECLYYSPTLPGPKIKTGVSTRAITPVQPYKTQCVVCGS</sequence>
<evidence type="ECO:0000313" key="12">
    <source>
        <dbReference type="EMBL" id="ERI81817.1"/>
    </source>
</evidence>
<name>U2DJY4_9BACE</name>
<keyword evidence="12" id="KW-0449">Lipoprotein</keyword>
<evidence type="ECO:0000256" key="6">
    <source>
        <dbReference type="ARBA" id="ARBA00022833"/>
    </source>
</evidence>
<dbReference type="AlphaFoldDB" id="U2DJY4"/>
<evidence type="ECO:0000313" key="13">
    <source>
        <dbReference type="Proteomes" id="UP000016496"/>
    </source>
</evidence>
<feature type="region of interest" description="Disordered" evidence="9">
    <location>
        <begin position="42"/>
        <end position="93"/>
    </location>
</feature>
<dbReference type="InterPro" id="IPR024079">
    <property type="entry name" value="MetalloPept_cat_dom_sf"/>
</dbReference>
<dbReference type="PANTHER" id="PTHR47466">
    <property type="match status" value="1"/>
</dbReference>
<feature type="domain" description="Peptidase M43 pregnancy-associated plasma-A" evidence="11">
    <location>
        <begin position="270"/>
        <end position="383"/>
    </location>
</feature>
<dbReference type="SUPFAM" id="SSF55486">
    <property type="entry name" value="Metalloproteases ('zincins'), catalytic domain"/>
    <property type="match status" value="1"/>
</dbReference>
<keyword evidence="4 10" id="KW-0732">Signal</keyword>
<evidence type="ECO:0000256" key="4">
    <source>
        <dbReference type="ARBA" id="ARBA00022729"/>
    </source>
</evidence>
<dbReference type="GO" id="GO:0046872">
    <property type="term" value="F:metal ion binding"/>
    <property type="evidence" value="ECO:0007669"/>
    <property type="project" value="UniProtKB-KW"/>
</dbReference>
<keyword evidence="3" id="KW-0479">Metal-binding</keyword>
<dbReference type="Proteomes" id="UP000016496">
    <property type="component" value="Unassembled WGS sequence"/>
</dbReference>
<feature type="signal peptide" evidence="10">
    <location>
        <begin position="1"/>
        <end position="34"/>
    </location>
</feature>
<evidence type="ECO:0000259" key="11">
    <source>
        <dbReference type="Pfam" id="PF05572"/>
    </source>
</evidence>
<gene>
    <name evidence="12" type="ORF">HMPREF1981_02878</name>
</gene>
<dbReference type="OrthoDB" id="6278496at2"/>
<dbReference type="HOGENOM" id="CLU_050644_0_0_10"/>
<keyword evidence="2" id="KW-0645">Protease</keyword>
<dbReference type="Pfam" id="PF05572">
    <property type="entry name" value="Peptidase_M43"/>
    <property type="match status" value="1"/>
</dbReference>
<evidence type="ECO:0000256" key="1">
    <source>
        <dbReference type="ARBA" id="ARBA00008721"/>
    </source>
</evidence>
<evidence type="ECO:0000256" key="8">
    <source>
        <dbReference type="ARBA" id="ARBA00023157"/>
    </source>
</evidence>
<reference evidence="12 13" key="1">
    <citation type="submission" date="2013-08" db="EMBL/GenBank/DDBJ databases">
        <authorList>
            <person name="Weinstock G."/>
            <person name="Sodergren E."/>
            <person name="Wylie T."/>
            <person name="Fulton L."/>
            <person name="Fulton R."/>
            <person name="Fronick C."/>
            <person name="O'Laughlin M."/>
            <person name="Godfrey J."/>
            <person name="Miner T."/>
            <person name="Herter B."/>
            <person name="Appelbaum E."/>
            <person name="Cordes M."/>
            <person name="Lek S."/>
            <person name="Wollam A."/>
            <person name="Pepin K.H."/>
            <person name="Palsikar V.B."/>
            <person name="Mitreva M."/>
            <person name="Wilson R.K."/>
        </authorList>
    </citation>
    <scope>NUCLEOTIDE SEQUENCE [LARGE SCALE GENOMIC DNA]</scope>
    <source>
        <strain evidence="12 13">F0041</strain>
    </source>
</reference>
<dbReference type="GO" id="GO:0008237">
    <property type="term" value="F:metallopeptidase activity"/>
    <property type="evidence" value="ECO:0007669"/>
    <property type="project" value="UniProtKB-KW"/>
</dbReference>
<dbReference type="PANTHER" id="PTHR47466:SF1">
    <property type="entry name" value="METALLOPROTEASE MEP1 (AFU_ORTHOLOGUE AFUA_1G07730)-RELATED"/>
    <property type="match status" value="1"/>
</dbReference>
<dbReference type="EMBL" id="AWSV01000153">
    <property type="protein sequence ID" value="ERI81817.1"/>
    <property type="molecule type" value="Genomic_DNA"/>
</dbReference>
<dbReference type="InterPro" id="IPR023852">
    <property type="entry name" value="Metalloproteinase_lipop_BF0631"/>
</dbReference>
<dbReference type="Gene3D" id="3.40.390.10">
    <property type="entry name" value="Collagenase (Catalytic Domain)"/>
    <property type="match status" value="1"/>
</dbReference>
<comment type="caution">
    <text evidence="12">The sequence shown here is derived from an EMBL/GenBank/DDBJ whole genome shotgun (WGS) entry which is preliminary data.</text>
</comment>
<protein>
    <submittedName>
        <fullName evidence="12">Zinc-dependent metalloproteinase lipoprotein, BF0631 family</fullName>
    </submittedName>
</protein>
<proteinExistence type="inferred from homology"/>
<keyword evidence="7" id="KW-0482">Metalloprotease</keyword>
<evidence type="ECO:0000256" key="10">
    <source>
        <dbReference type="SAM" id="SignalP"/>
    </source>
</evidence>
<feature type="chain" id="PRO_5004625236" evidence="10">
    <location>
        <begin position="35"/>
        <end position="418"/>
    </location>
</feature>
<comment type="similarity">
    <text evidence="1">Belongs to the peptidase M43B family.</text>
</comment>
<evidence type="ECO:0000256" key="3">
    <source>
        <dbReference type="ARBA" id="ARBA00022723"/>
    </source>
</evidence>
<keyword evidence="8" id="KW-1015">Disulfide bond</keyword>
<dbReference type="InterPro" id="IPR008754">
    <property type="entry name" value="Peptidase_M43"/>
</dbReference>
<evidence type="ECO:0000256" key="9">
    <source>
        <dbReference type="SAM" id="MobiDB-lite"/>
    </source>
</evidence>
<dbReference type="NCBIfam" id="TIGR03952">
    <property type="entry name" value="metzin_BF0631"/>
    <property type="match status" value="1"/>
</dbReference>
<accession>U2DJY4</accession>
<keyword evidence="5" id="KW-0378">Hydrolase</keyword>
<dbReference type="PATRIC" id="fig|1321819.3.peg.2660"/>
<dbReference type="GO" id="GO:0006508">
    <property type="term" value="P:proteolysis"/>
    <property type="evidence" value="ECO:0007669"/>
    <property type="project" value="UniProtKB-KW"/>
</dbReference>
<organism evidence="12 13">
    <name type="scientific">Bacteroides pyogenes F0041</name>
    <dbReference type="NCBI Taxonomy" id="1321819"/>
    <lineage>
        <taxon>Bacteria</taxon>
        <taxon>Pseudomonadati</taxon>
        <taxon>Bacteroidota</taxon>
        <taxon>Bacteroidia</taxon>
        <taxon>Bacteroidales</taxon>
        <taxon>Bacteroidaceae</taxon>
        <taxon>Bacteroides</taxon>
    </lineage>
</organism>
<evidence type="ECO:0000256" key="7">
    <source>
        <dbReference type="ARBA" id="ARBA00023049"/>
    </source>
</evidence>
<keyword evidence="6" id="KW-0862">Zinc</keyword>
<dbReference type="RefSeq" id="WP_021646636.1">
    <property type="nucleotide sequence ID" value="NZ_KE993151.1"/>
</dbReference>